<dbReference type="AlphaFoldDB" id="A0A942E5A5"/>
<dbReference type="PANTHER" id="PTHR35011">
    <property type="entry name" value="2,3-DIKETO-L-GULONATE TRAP TRANSPORTER SMALL PERMEASE PROTEIN YIAM"/>
    <property type="match status" value="1"/>
</dbReference>
<feature type="transmembrane region" description="Helical" evidence="9">
    <location>
        <begin position="89"/>
        <end position="110"/>
    </location>
</feature>
<reference evidence="11" key="1">
    <citation type="submission" date="2021-04" db="EMBL/GenBank/DDBJ databases">
        <title>Devosia litorisediminis sp. nov., isolated from a sand dune.</title>
        <authorList>
            <person name="Park S."/>
            <person name="Yoon J.-H."/>
        </authorList>
    </citation>
    <scope>NUCLEOTIDE SEQUENCE</scope>
    <source>
        <strain evidence="11">BSSL-BM10</strain>
    </source>
</reference>
<feature type="transmembrane region" description="Helical" evidence="9">
    <location>
        <begin position="12"/>
        <end position="32"/>
    </location>
</feature>
<comment type="caution">
    <text evidence="11">The sequence shown here is derived from an EMBL/GenBank/DDBJ whole genome shotgun (WGS) entry which is preliminary data.</text>
</comment>
<feature type="transmembrane region" description="Helical" evidence="9">
    <location>
        <begin position="52"/>
        <end position="69"/>
    </location>
</feature>
<organism evidence="11 12">
    <name type="scientific">Devosia litorisediminis</name>
    <dbReference type="NCBI Taxonomy" id="2829817"/>
    <lineage>
        <taxon>Bacteria</taxon>
        <taxon>Pseudomonadati</taxon>
        <taxon>Pseudomonadota</taxon>
        <taxon>Alphaproteobacteria</taxon>
        <taxon>Hyphomicrobiales</taxon>
        <taxon>Devosiaceae</taxon>
        <taxon>Devosia</taxon>
    </lineage>
</organism>
<dbReference type="GO" id="GO:0005886">
    <property type="term" value="C:plasma membrane"/>
    <property type="evidence" value="ECO:0007669"/>
    <property type="project" value="UniProtKB-SubCell"/>
</dbReference>
<comment type="subcellular location">
    <subcellularLocation>
        <location evidence="1 9">Cell inner membrane</location>
        <topology evidence="1 9">Multi-pass membrane protein</topology>
    </subcellularLocation>
</comment>
<sequence length="169" mass="18329">MQAFANRAAFLLARASEILATLLLISVTALNLTQVVGRYAFSIGFSWTEELMRYQMIWLMMLGSVAAVYRVEHMGIESLESMVAPRYGALVRSALYSVGAIFCLVVLVYGWPLALRNAGQVAPASGIPMIYPYMALPVGSALLLIQIGLSWFGGWDEQSRTSDAAGGKA</sequence>
<evidence type="ECO:0000313" key="11">
    <source>
        <dbReference type="EMBL" id="MBS3848488.1"/>
    </source>
</evidence>
<comment type="function">
    <text evidence="9">Part of the tripartite ATP-independent periplasmic (TRAP) transport system.</text>
</comment>
<evidence type="ECO:0000256" key="5">
    <source>
        <dbReference type="ARBA" id="ARBA00022692"/>
    </source>
</evidence>
<dbReference type="InterPro" id="IPR007387">
    <property type="entry name" value="TRAP_DctQ"/>
</dbReference>
<evidence type="ECO:0000256" key="3">
    <source>
        <dbReference type="ARBA" id="ARBA00022475"/>
    </source>
</evidence>
<dbReference type="InterPro" id="IPR055348">
    <property type="entry name" value="DctQ"/>
</dbReference>
<evidence type="ECO:0000256" key="9">
    <source>
        <dbReference type="RuleBase" id="RU369079"/>
    </source>
</evidence>
<keyword evidence="4 9" id="KW-0997">Cell inner membrane</keyword>
<evidence type="ECO:0000256" key="8">
    <source>
        <dbReference type="ARBA" id="ARBA00038436"/>
    </source>
</evidence>
<feature type="domain" description="Tripartite ATP-independent periplasmic transporters DctQ component" evidence="10">
    <location>
        <begin position="29"/>
        <end position="153"/>
    </location>
</feature>
<evidence type="ECO:0000313" key="12">
    <source>
        <dbReference type="Proteomes" id="UP000678281"/>
    </source>
</evidence>
<name>A0A942E5A5_9HYPH</name>
<evidence type="ECO:0000259" key="10">
    <source>
        <dbReference type="Pfam" id="PF04290"/>
    </source>
</evidence>
<evidence type="ECO:0000256" key="6">
    <source>
        <dbReference type="ARBA" id="ARBA00022989"/>
    </source>
</evidence>
<dbReference type="RefSeq" id="WP_212658032.1">
    <property type="nucleotide sequence ID" value="NZ_JAGXTP010000001.1"/>
</dbReference>
<keyword evidence="6 9" id="KW-1133">Transmembrane helix</keyword>
<keyword evidence="5 9" id="KW-0812">Transmembrane</keyword>
<evidence type="ECO:0000256" key="2">
    <source>
        <dbReference type="ARBA" id="ARBA00022448"/>
    </source>
</evidence>
<evidence type="ECO:0000256" key="1">
    <source>
        <dbReference type="ARBA" id="ARBA00004429"/>
    </source>
</evidence>
<gene>
    <name evidence="11" type="ORF">KD146_07215</name>
</gene>
<proteinExistence type="inferred from homology"/>
<dbReference type="GO" id="GO:0022857">
    <property type="term" value="F:transmembrane transporter activity"/>
    <property type="evidence" value="ECO:0007669"/>
    <property type="project" value="UniProtKB-UniRule"/>
</dbReference>
<comment type="subunit">
    <text evidence="9">The complex comprises the extracytoplasmic solute receptor protein and the two transmembrane proteins.</text>
</comment>
<keyword evidence="7 9" id="KW-0472">Membrane</keyword>
<keyword evidence="2 9" id="KW-0813">Transport</keyword>
<dbReference type="Proteomes" id="UP000678281">
    <property type="component" value="Unassembled WGS sequence"/>
</dbReference>
<keyword evidence="12" id="KW-1185">Reference proteome</keyword>
<dbReference type="EMBL" id="JAGXTP010000001">
    <property type="protein sequence ID" value="MBS3848488.1"/>
    <property type="molecule type" value="Genomic_DNA"/>
</dbReference>
<dbReference type="Pfam" id="PF04290">
    <property type="entry name" value="DctQ"/>
    <property type="match status" value="1"/>
</dbReference>
<dbReference type="GO" id="GO:0015740">
    <property type="term" value="P:C4-dicarboxylate transport"/>
    <property type="evidence" value="ECO:0007669"/>
    <property type="project" value="TreeGrafter"/>
</dbReference>
<evidence type="ECO:0000256" key="7">
    <source>
        <dbReference type="ARBA" id="ARBA00023136"/>
    </source>
</evidence>
<keyword evidence="3" id="KW-1003">Cell membrane</keyword>
<feature type="transmembrane region" description="Helical" evidence="9">
    <location>
        <begin position="130"/>
        <end position="152"/>
    </location>
</feature>
<comment type="similarity">
    <text evidence="8 9">Belongs to the TRAP transporter small permease family.</text>
</comment>
<protein>
    <recommendedName>
        <fullName evidence="9">TRAP transporter small permease protein</fullName>
    </recommendedName>
</protein>
<evidence type="ECO:0000256" key="4">
    <source>
        <dbReference type="ARBA" id="ARBA00022519"/>
    </source>
</evidence>
<accession>A0A942E5A5</accession>
<dbReference type="PANTHER" id="PTHR35011:SF2">
    <property type="entry name" value="2,3-DIKETO-L-GULONATE TRAP TRANSPORTER SMALL PERMEASE PROTEIN YIAM"/>
    <property type="match status" value="1"/>
</dbReference>